<organism evidence="2 3">
    <name type="scientific">Phyllachora maydis</name>
    <dbReference type="NCBI Taxonomy" id="1825666"/>
    <lineage>
        <taxon>Eukaryota</taxon>
        <taxon>Fungi</taxon>
        <taxon>Dikarya</taxon>
        <taxon>Ascomycota</taxon>
        <taxon>Pezizomycotina</taxon>
        <taxon>Sordariomycetes</taxon>
        <taxon>Sordariomycetidae</taxon>
        <taxon>Phyllachorales</taxon>
        <taxon>Phyllachoraceae</taxon>
        <taxon>Phyllachora</taxon>
    </lineage>
</organism>
<protein>
    <submittedName>
        <fullName evidence="2">Uncharacterized protein</fullName>
    </submittedName>
</protein>
<dbReference type="GO" id="GO:0005085">
    <property type="term" value="F:guanyl-nucleotide exchange factor activity"/>
    <property type="evidence" value="ECO:0007669"/>
    <property type="project" value="InterPro"/>
</dbReference>
<dbReference type="Gene3D" id="1.25.10.10">
    <property type="entry name" value="Leucine-rich Repeat Variant"/>
    <property type="match status" value="2"/>
</dbReference>
<dbReference type="InterPro" id="IPR040144">
    <property type="entry name" value="RAP1GDS1"/>
</dbReference>
<dbReference type="InterPro" id="IPR011989">
    <property type="entry name" value="ARM-like"/>
</dbReference>
<evidence type="ECO:0000313" key="2">
    <source>
        <dbReference type="EMBL" id="KAK2075228.1"/>
    </source>
</evidence>
<dbReference type="InterPro" id="IPR016024">
    <property type="entry name" value="ARM-type_fold"/>
</dbReference>
<reference evidence="2" key="1">
    <citation type="journal article" date="2023" name="Mol. Plant Microbe Interact.">
        <title>Elucidating the Obligate Nature and Biological Capacity of an Invasive Fungal Corn Pathogen.</title>
        <authorList>
            <person name="MacCready J.S."/>
            <person name="Roggenkamp E.M."/>
            <person name="Gdanetz K."/>
            <person name="Chilvers M.I."/>
        </authorList>
    </citation>
    <scope>NUCLEOTIDE SEQUENCE</scope>
    <source>
        <strain evidence="2">PM02</strain>
    </source>
</reference>
<accession>A0AAD9MJN3</accession>
<comment type="caution">
    <text evidence="2">The sequence shown here is derived from an EMBL/GenBank/DDBJ whole genome shotgun (WGS) entry which is preliminary data.</text>
</comment>
<feature type="region of interest" description="Disordered" evidence="1">
    <location>
        <begin position="525"/>
        <end position="560"/>
    </location>
</feature>
<name>A0AAD9MJN3_9PEZI</name>
<keyword evidence="3" id="KW-1185">Reference proteome</keyword>
<dbReference type="SUPFAM" id="SSF48371">
    <property type="entry name" value="ARM repeat"/>
    <property type="match status" value="1"/>
</dbReference>
<dbReference type="AlphaFoldDB" id="A0AAD9MJN3"/>
<proteinExistence type="predicted"/>
<dbReference type="EMBL" id="JAQQPM010000009">
    <property type="protein sequence ID" value="KAK2075228.1"/>
    <property type="molecule type" value="Genomic_DNA"/>
</dbReference>
<evidence type="ECO:0000256" key="1">
    <source>
        <dbReference type="SAM" id="MobiDB-lite"/>
    </source>
</evidence>
<gene>
    <name evidence="2" type="ORF">P8C59_009373</name>
</gene>
<dbReference type="PANTHER" id="PTHR10957">
    <property type="entry name" value="RAP1 GTPASE-GDP DISSOCIATION STIMULATOR 1"/>
    <property type="match status" value="1"/>
</dbReference>
<evidence type="ECO:0000313" key="3">
    <source>
        <dbReference type="Proteomes" id="UP001217918"/>
    </source>
</evidence>
<sequence length="765" mass="81940">MARSPADVDVDVDALFRRRRRHACHADQDGGTITIAPEEEEEEQTWRVRRLEQVLATARHLCMTTTTTTTTPGSGDLDVLAEKLADGSRDVSWRVPIGDSGILDFFVAMISTEGLRQSLKIHALRLIGNSCADTDENRARLVRGGHLRSVIHLLSDDSTLAFVIPVLYNVCVDYEPAQKQASEACLSRALVDIISGPRLLECQTFLNIICKLLALLVSQDGEFNVANPATPTLLFHLAASTQYPPDLEDFCGLTSVALAYLTSEPFQVQLLKQVWNVFVNMFADISALPVFPVLYPIRSPAVRRLVSWLANVPSSLAHLQTAACLALGNLSRSDESSRSLLADVYPPLCRILSQAVVNTSTPAAPSAQLLHAALSFLKNLAIPVVNKPVMGHLLEPPLSILPQIWSMTDTQPDTQFVAVSLTRLALTDCAANVARFCAPLSPDTSSPAHARSNVHKLIDLSQRADAEPTKIEAGRAIATVCRMLHTAPIDAVLPVGWDDYEIPDPASAQASTPIHLGYMSSPGSLPALSPSSASDSHSNNSRRSSSSHSSARPSATAAAAAADPLVQRRVRFYHAHAQMYKPLRGLLTQRAWPGVRSEALFVLALMSRTREGMDVGAAQAVSGPDALRALSEAVTGRDMIDGRELGGGGAAAARVAEQAGMLEGFGYSTAVSMMVGGGGGRPEAMEGVSREVGDMVQGLGLEPRQADPARSAGLRRVDRENGLVLVAEMLKQQGATMPSFQRNAFEEILAGGSEMVLGERSGLQA</sequence>
<dbReference type="Proteomes" id="UP001217918">
    <property type="component" value="Unassembled WGS sequence"/>
</dbReference>